<organism evidence="3">
    <name type="scientific">Rhodosorus marinus</name>
    <dbReference type="NCBI Taxonomy" id="101924"/>
    <lineage>
        <taxon>Eukaryota</taxon>
        <taxon>Rhodophyta</taxon>
        <taxon>Stylonematophyceae</taxon>
        <taxon>Stylonematales</taxon>
        <taxon>Stylonemataceae</taxon>
        <taxon>Rhodosorus</taxon>
    </lineage>
</organism>
<accession>A0A7S0G2L5</accession>
<dbReference type="AlphaFoldDB" id="A0A7S0G2L5"/>
<evidence type="ECO:0000256" key="1">
    <source>
        <dbReference type="SAM" id="MobiDB-lite"/>
    </source>
</evidence>
<dbReference type="InterPro" id="IPR000504">
    <property type="entry name" value="RRM_dom"/>
</dbReference>
<feature type="region of interest" description="Disordered" evidence="1">
    <location>
        <begin position="576"/>
        <end position="596"/>
    </location>
</feature>
<name>A0A7S0G2L5_9RHOD</name>
<proteinExistence type="predicted"/>
<feature type="region of interest" description="Disordered" evidence="1">
    <location>
        <begin position="535"/>
        <end position="560"/>
    </location>
</feature>
<feature type="compositionally biased region" description="Basic and acidic residues" evidence="1">
    <location>
        <begin position="577"/>
        <end position="593"/>
    </location>
</feature>
<sequence>MTSLVGRTRLKTALSGCLGAVRVLVCSKYLDQSWFRAGFSSSTGLGSEKSVARSPRVHANLLSGSDVQGPPVEADSPAIVKQVIEEQWSAYDLEGVSLSINQDSSESDEEPLFPRLLDDTAKVFGSQQRMEVDRFMETKKQAAARRYVMFKSLPSKFENHQLVDLCEPYSLPIRVIEEDSRTRIVEFERDVDAQRVVSGMSDYIIEDRPVNAQVIAYKNAGSGLSEQDATGKKADPRKLVVKCSTRRPENIRKICSEFGTIKRFGAMLNGSCFVEYERPEDAASLRSTMASVRLGGEPVRIQDYVADSSPRRALSFEIREGESLENLDKLLGDLRGVEFWFWRFTPTRSVFVNVVFRHNDDALRGFRKLQVAPLSDYFITASFIDAFESDGNDPRRYRSFLEKRAKPSDIDISDPLDELAETANTADLVESVNYGDDGIPPGGDSFNVFAALADNEPGSDQYENEALEGRIPQGGVVIRGSGDGDKQSNRSRENDNLGEEAKEGEDENEQMMNQLFEESAVDFWSENHELASLIENLEDDQSSLTSTPQPAAREEPTDFGDGVEELIESVERFVTSMDKRRPSEDHTPPEDQPRAILASFDHTLNVEGALEHFKATYQPKKLTEV</sequence>
<reference evidence="3" key="1">
    <citation type="submission" date="2021-01" db="EMBL/GenBank/DDBJ databases">
        <authorList>
            <person name="Corre E."/>
            <person name="Pelletier E."/>
            <person name="Niang G."/>
            <person name="Scheremetjew M."/>
            <person name="Finn R."/>
            <person name="Kale V."/>
            <person name="Holt S."/>
            <person name="Cochrane G."/>
            <person name="Meng A."/>
            <person name="Brown T."/>
            <person name="Cohen L."/>
        </authorList>
    </citation>
    <scope>NUCLEOTIDE SEQUENCE</scope>
    <source>
        <strain evidence="3">UTEX LB 2760</strain>
    </source>
</reference>
<dbReference type="SMART" id="SM00360">
    <property type="entry name" value="RRM"/>
    <property type="match status" value="2"/>
</dbReference>
<feature type="domain" description="RRM" evidence="2">
    <location>
        <begin position="147"/>
        <end position="213"/>
    </location>
</feature>
<gene>
    <name evidence="3" type="ORF">RMAR0315_LOCUS3739</name>
</gene>
<feature type="domain" description="RRM" evidence="2">
    <location>
        <begin position="238"/>
        <end position="302"/>
    </location>
</feature>
<dbReference type="InterPro" id="IPR012677">
    <property type="entry name" value="Nucleotide-bd_a/b_plait_sf"/>
</dbReference>
<protein>
    <recommendedName>
        <fullName evidence="2">RRM domain-containing protein</fullName>
    </recommendedName>
</protein>
<dbReference type="GO" id="GO:0003723">
    <property type="term" value="F:RNA binding"/>
    <property type="evidence" value="ECO:0007669"/>
    <property type="project" value="InterPro"/>
</dbReference>
<dbReference type="EMBL" id="HBEK01006824">
    <property type="protein sequence ID" value="CAD8393754.1"/>
    <property type="molecule type" value="Transcribed_RNA"/>
</dbReference>
<dbReference type="CDD" id="cd00590">
    <property type="entry name" value="RRM_SF"/>
    <property type="match status" value="1"/>
</dbReference>
<dbReference type="Gene3D" id="3.30.70.330">
    <property type="match status" value="1"/>
</dbReference>
<dbReference type="InterPro" id="IPR035979">
    <property type="entry name" value="RBD_domain_sf"/>
</dbReference>
<dbReference type="SUPFAM" id="SSF54928">
    <property type="entry name" value="RNA-binding domain, RBD"/>
    <property type="match status" value="1"/>
</dbReference>
<evidence type="ECO:0000259" key="2">
    <source>
        <dbReference type="SMART" id="SM00360"/>
    </source>
</evidence>
<feature type="region of interest" description="Disordered" evidence="1">
    <location>
        <begin position="456"/>
        <end position="508"/>
    </location>
</feature>
<feature type="compositionally biased region" description="Basic and acidic residues" evidence="1">
    <location>
        <begin position="482"/>
        <end position="501"/>
    </location>
</feature>
<evidence type="ECO:0000313" key="3">
    <source>
        <dbReference type="EMBL" id="CAD8393754.1"/>
    </source>
</evidence>